<dbReference type="Gene3D" id="1.10.287.670">
    <property type="entry name" value="Phycobilisome degradation protein NblA"/>
    <property type="match status" value="1"/>
</dbReference>
<dbReference type="SUPFAM" id="SSF109859">
    <property type="entry name" value="NblA-like"/>
    <property type="match status" value="1"/>
</dbReference>
<sequence length="52" mass="6130">MKPEQLTLEQELELQIIRTQARGLSLDQAQDYIIAVTRQIMVKENLLRHLLK</sequence>
<organism evidence="1 2">
    <name type="scientific">Vasconcelosia minhoensis LEGE 07310</name>
    <dbReference type="NCBI Taxonomy" id="915328"/>
    <lineage>
        <taxon>Bacteria</taxon>
        <taxon>Bacillati</taxon>
        <taxon>Cyanobacteriota</taxon>
        <taxon>Cyanophyceae</taxon>
        <taxon>Nodosilineales</taxon>
        <taxon>Cymatolegaceae</taxon>
        <taxon>Vasconcelosia</taxon>
        <taxon>Vasconcelosia minhoensis</taxon>
    </lineage>
</organism>
<dbReference type="AlphaFoldDB" id="A0A8J7AZ00"/>
<dbReference type="RefSeq" id="WP_193909301.1">
    <property type="nucleotide sequence ID" value="NZ_JADEXG010000043.1"/>
</dbReference>
<comment type="caution">
    <text evidence="1">The sequence shown here is derived from an EMBL/GenBank/DDBJ whole genome shotgun (WGS) entry which is preliminary data.</text>
</comment>
<name>A0A8J7AZ00_9CYAN</name>
<dbReference type="Proteomes" id="UP000636505">
    <property type="component" value="Unassembled WGS sequence"/>
</dbReference>
<evidence type="ECO:0000313" key="1">
    <source>
        <dbReference type="EMBL" id="MBE9078942.1"/>
    </source>
</evidence>
<evidence type="ECO:0000313" key="2">
    <source>
        <dbReference type="Proteomes" id="UP000636505"/>
    </source>
</evidence>
<protein>
    <submittedName>
        <fullName evidence="1">NblA/ycf18 family protein</fullName>
    </submittedName>
</protein>
<proteinExistence type="predicted"/>
<keyword evidence="2" id="KW-1185">Reference proteome</keyword>
<gene>
    <name evidence="1" type="ORF">IQ241_16850</name>
</gene>
<reference evidence="1" key="1">
    <citation type="submission" date="2020-10" db="EMBL/GenBank/DDBJ databases">
        <authorList>
            <person name="Castelo-Branco R."/>
            <person name="Eusebio N."/>
            <person name="Adriana R."/>
            <person name="Vieira A."/>
            <person name="Brugerolle De Fraissinette N."/>
            <person name="Rezende De Castro R."/>
            <person name="Schneider M.P."/>
            <person name="Vasconcelos V."/>
            <person name="Leao P.N."/>
        </authorList>
    </citation>
    <scope>NUCLEOTIDE SEQUENCE</scope>
    <source>
        <strain evidence="1">LEGE 07310</strain>
    </source>
</reference>
<dbReference type="EMBL" id="JADEXG010000043">
    <property type="protein sequence ID" value="MBE9078942.1"/>
    <property type="molecule type" value="Genomic_DNA"/>
</dbReference>
<dbReference type="InterPro" id="IPR007574">
    <property type="entry name" value="NblA"/>
</dbReference>
<dbReference type="InterPro" id="IPR036904">
    <property type="entry name" value="NblA_sf"/>
</dbReference>
<accession>A0A8J7AZ00</accession>
<dbReference type="Pfam" id="PF04485">
    <property type="entry name" value="NblA"/>
    <property type="match status" value="1"/>
</dbReference>